<protein>
    <recommendedName>
        <fullName evidence="3">Antitoxin</fullName>
    </recommendedName>
</protein>
<keyword evidence="5" id="KW-1185">Reference proteome</keyword>
<reference evidence="4 5" key="1">
    <citation type="submission" date="2023-03" db="EMBL/GenBank/DDBJ databases">
        <title>Speciation in Pyrococcus: adaptation to high temperature as a mechanism.</title>
        <authorList>
            <person name="Gu J."/>
        </authorList>
    </citation>
    <scope>NUCLEOTIDE SEQUENCE [LARGE SCALE GENOMIC DNA]</scope>
    <source>
        <strain evidence="4 5">LMOA34</strain>
    </source>
</reference>
<keyword evidence="2 3" id="KW-1277">Toxin-antitoxin system</keyword>
<comment type="caution">
    <text evidence="4">The sequence shown here is derived from an EMBL/GenBank/DDBJ whole genome shotgun (WGS) entry which is preliminary data.</text>
</comment>
<comment type="similarity">
    <text evidence="1 3">Belongs to the UPF0165 family.</text>
</comment>
<dbReference type="InterPro" id="IPR024069">
    <property type="entry name" value="AF2212-like_dom_sf"/>
</dbReference>
<name>A0ABV4T329_9EURY</name>
<dbReference type="InterPro" id="IPR008203">
    <property type="entry name" value="AF2212-like"/>
</dbReference>
<sequence>MITLKAIYEKGVLKLEKKLNIPDKRTVKVIIIDEFAKDLEDVFGLFKEEINLEELRKEWERDVSN</sequence>
<accession>A0ABV4T329</accession>
<dbReference type="Proteomes" id="UP001571980">
    <property type="component" value="Unassembled WGS sequence"/>
</dbReference>
<dbReference type="SUPFAM" id="SSF141694">
    <property type="entry name" value="AF2212/PG0164-like"/>
    <property type="match status" value="1"/>
</dbReference>
<dbReference type="EMBL" id="JARRIG010000003">
    <property type="protein sequence ID" value="MFA4804272.1"/>
    <property type="molecule type" value="Genomic_DNA"/>
</dbReference>
<organism evidence="4 5">
    <name type="scientific">Pyrococcus kukulkanii</name>
    <dbReference type="NCBI Taxonomy" id="1609559"/>
    <lineage>
        <taxon>Archaea</taxon>
        <taxon>Methanobacteriati</taxon>
        <taxon>Methanobacteriota</taxon>
        <taxon>Thermococci</taxon>
        <taxon>Thermococcales</taxon>
        <taxon>Thermococcaceae</taxon>
        <taxon>Pyrococcus</taxon>
    </lineage>
</organism>
<gene>
    <name evidence="4" type="ORF">P8X34_05890</name>
</gene>
<evidence type="ECO:0000256" key="3">
    <source>
        <dbReference type="RuleBase" id="RU368051"/>
    </source>
</evidence>
<comment type="function">
    <text evidence="3">Antitoxin component of a type II toxin-antitoxin (TA) system.</text>
</comment>
<dbReference type="RefSeq" id="WP_372816710.1">
    <property type="nucleotide sequence ID" value="NZ_CP122538.1"/>
</dbReference>
<evidence type="ECO:0000313" key="5">
    <source>
        <dbReference type="Proteomes" id="UP001571980"/>
    </source>
</evidence>
<proteinExistence type="inferred from homology"/>
<dbReference type="Gene3D" id="4.10.1150.10">
    <property type="entry name" value="AF2212/PG0164-like"/>
    <property type="match status" value="1"/>
</dbReference>
<evidence type="ECO:0000256" key="2">
    <source>
        <dbReference type="ARBA" id="ARBA00022649"/>
    </source>
</evidence>
<evidence type="ECO:0000313" key="4">
    <source>
        <dbReference type="EMBL" id="MFA4804272.1"/>
    </source>
</evidence>
<evidence type="ECO:0000256" key="1">
    <source>
        <dbReference type="ARBA" id="ARBA00006615"/>
    </source>
</evidence>
<dbReference type="Pfam" id="PF01954">
    <property type="entry name" value="AF2212-like"/>
    <property type="match status" value="1"/>
</dbReference>